<dbReference type="EMBL" id="GBRH01173900">
    <property type="protein sequence ID" value="JAE23996.1"/>
    <property type="molecule type" value="Transcribed_RNA"/>
</dbReference>
<reference evidence="1" key="1">
    <citation type="submission" date="2014-09" db="EMBL/GenBank/DDBJ databases">
        <authorList>
            <person name="Magalhaes I.L.F."/>
            <person name="Oliveira U."/>
            <person name="Santos F.R."/>
            <person name="Vidigal T.H.D.A."/>
            <person name="Brescovit A.D."/>
            <person name="Santos A.J."/>
        </authorList>
    </citation>
    <scope>NUCLEOTIDE SEQUENCE</scope>
    <source>
        <tissue evidence="1">Shoot tissue taken approximately 20 cm above the soil surface</tissue>
    </source>
</reference>
<reference evidence="1" key="2">
    <citation type="journal article" date="2015" name="Data Brief">
        <title>Shoot transcriptome of the giant reed, Arundo donax.</title>
        <authorList>
            <person name="Barrero R.A."/>
            <person name="Guerrero F.D."/>
            <person name="Moolhuijzen P."/>
            <person name="Goolsby J.A."/>
            <person name="Tidwell J."/>
            <person name="Bellgard S.E."/>
            <person name="Bellgard M.I."/>
        </authorList>
    </citation>
    <scope>NUCLEOTIDE SEQUENCE</scope>
    <source>
        <tissue evidence="1">Shoot tissue taken approximately 20 cm above the soil surface</tissue>
    </source>
</reference>
<dbReference type="AlphaFoldDB" id="A0A0A9GN71"/>
<sequence>MFSQNCTFLNIHLARSHFYVLTNFHSRQQTLTNRQPICK</sequence>
<accession>A0A0A9GN71</accession>
<evidence type="ECO:0000313" key="1">
    <source>
        <dbReference type="EMBL" id="JAE23996.1"/>
    </source>
</evidence>
<proteinExistence type="predicted"/>
<protein>
    <submittedName>
        <fullName evidence="1">Uncharacterized protein</fullName>
    </submittedName>
</protein>
<organism evidence="1">
    <name type="scientific">Arundo donax</name>
    <name type="common">Giant reed</name>
    <name type="synonym">Donax arundinaceus</name>
    <dbReference type="NCBI Taxonomy" id="35708"/>
    <lineage>
        <taxon>Eukaryota</taxon>
        <taxon>Viridiplantae</taxon>
        <taxon>Streptophyta</taxon>
        <taxon>Embryophyta</taxon>
        <taxon>Tracheophyta</taxon>
        <taxon>Spermatophyta</taxon>
        <taxon>Magnoliopsida</taxon>
        <taxon>Liliopsida</taxon>
        <taxon>Poales</taxon>
        <taxon>Poaceae</taxon>
        <taxon>PACMAD clade</taxon>
        <taxon>Arundinoideae</taxon>
        <taxon>Arundineae</taxon>
        <taxon>Arundo</taxon>
    </lineage>
</organism>
<name>A0A0A9GN71_ARUDO</name>